<evidence type="ECO:0000256" key="3">
    <source>
        <dbReference type="SAM" id="SignalP"/>
    </source>
</evidence>
<dbReference type="Pfam" id="PF03752">
    <property type="entry name" value="ALF"/>
    <property type="match status" value="2"/>
</dbReference>
<evidence type="ECO:0000313" key="5">
    <source>
        <dbReference type="Proteomes" id="UP001519654"/>
    </source>
</evidence>
<keyword evidence="3" id="KW-0732">Signal</keyword>
<evidence type="ECO:0000256" key="1">
    <source>
        <dbReference type="SAM" id="Coils"/>
    </source>
</evidence>
<keyword evidence="5" id="KW-1185">Reference proteome</keyword>
<feature type="coiled-coil region" evidence="1">
    <location>
        <begin position="683"/>
        <end position="717"/>
    </location>
</feature>
<dbReference type="RefSeq" id="WP_215793077.1">
    <property type="nucleotide sequence ID" value="NZ_JAHKKG010000012.1"/>
</dbReference>
<feature type="chain" id="PRO_5046347326" description="Methyl-accepting transducer domain-containing protein" evidence="3">
    <location>
        <begin position="29"/>
        <end position="1388"/>
    </location>
</feature>
<keyword evidence="1" id="KW-0175">Coiled coil</keyword>
<sequence length="1388" mass="146322">MRRILYVFLTALLGFTLGGAVLPGPAPAAPAAAAAVDWTDDEADWYRSSVVDIATYAAEFEVRDAATAALAAGTTQALADFVDTGWAKSRLTASQRKTREKNQVKTWSTSGGTNVKRTANLALISGDFAISEYVAWGWEVADRLDRPVGDTEAERARIYARVEQMVTIGGPTVVAEGSQALASGDPATIAAFYTTGYAAANKTDWDNRERIRVAVETRNQNIEALTAAADAATGAARARADIVAANIRGLRYLEDALLAMRSAAAAANAADQVFEQDRINRPRQPGRTALLEAHKGEAAAQANRAAQTALDMNQVIAQVQVAAKELTDSGQAHGQDWAQVTLSVGLAAQAAAHAAGTASQAATATLADSLALDADQNATLHANNAARWLTETRYQETVAAQRATVAKTQQKIAEDAAARAKTQRGVAEKAATSAKQHADNAKTLRADAERASSNAVSQAQIASAAQLDANEAVQREQAAINRVDRAGTELEAATSRCIAAEQQYNVITAALQKARDEATQAGQDADAATRDLQIQADRARDAYNAALAWAAKARAAADAARGEAEKASAAATKARNAAKAAQQSAQTARKASDKAGQAAADSVRAAENAEVGARRTQAEAEEAVREAGQAVVQADIAGDAAGSAAALAQMTVDRSGTATYIAARFAAINADARDALSVAAEALTVAEQQAAAAAKRAEEADKAAQHATKQAQDAVDDIKPAYESAARAIGSANTAIAAANQAYQAAIAATNDANGATTAANTATQWESVAWREAMIADNAAQNASLAAASAGRASASIDKAYAWAKSATAGIHTQAKKLADTLKGLQDEKAKQDAILREQQAFEDKVEDGILSYLKCSNYMTDACKHLWELVQPSLKSALDATKNHIALLGKCYTGDDAACDAAQANGDAVQDWFVQVGAGLWEAAKGFVTGLKALADCGSWVVVGLDGDYFRNNCGKTVEGFRQMPGLLKDHPLELIHITEWRENPGKAFGLTLFDVASFAIPGVGELGGALNKTLGGISNLLRLGLTRLPGGIGRIERFTVRVAEGAGEAGKLAKITAIGVRIENGVAKFDDAIALIDNKAYSVGSTTARFDGAVGDLENAVVRLDGGVARIEDNVLTIRDLTLKIEKDVDFPETPRACGLPLAAKRAAAAAAAVRCNGTQPDGSWEYTENGVDLALNQQDNAAVDAAIALAKKNEKLVDPRFTKIVNDVKVKVEDPRFASQRYWDLRLKAADSLKRKMAGHRADNPTVPMEDLLAKIGDNLRYTIEFNHFVYVGGVKAAVGLLKADGFQLVKWKNTWVPPKGMNYKGINSTWRDPQTGQLFEVQFHTPDSFWVNKAEHIYYEIGRLSDDAVGYGLPATEARGISTGLWDTVKPPVGAPDLDFPVG</sequence>
<gene>
    <name evidence="4" type="ORF">KOI35_35645</name>
</gene>
<name>A0ABS5YZN8_9ACTN</name>
<evidence type="ECO:0008006" key="6">
    <source>
        <dbReference type="Google" id="ProtNLM"/>
    </source>
</evidence>
<reference evidence="4 5" key="1">
    <citation type="submission" date="2021-06" db="EMBL/GenBank/DDBJ databases">
        <title>Actinoplanes lichenicola sp. nov., and Actinoplanes ovalisporus sp. nov., isolated from lichen in Thailand.</title>
        <authorList>
            <person name="Saeng-In P."/>
            <person name="Kanchanasin P."/>
            <person name="Yuki M."/>
            <person name="Kudo T."/>
            <person name="Ohkuma M."/>
            <person name="Phongsopitanun W."/>
            <person name="Tanasupawat S."/>
        </authorList>
    </citation>
    <scope>NUCLEOTIDE SEQUENCE [LARGE SCALE GENOMIC DNA]</scope>
    <source>
        <strain evidence="4 5">NBRC 110975</strain>
    </source>
</reference>
<feature type="compositionally biased region" description="Low complexity" evidence="2">
    <location>
        <begin position="578"/>
        <end position="589"/>
    </location>
</feature>
<evidence type="ECO:0000256" key="2">
    <source>
        <dbReference type="SAM" id="MobiDB-lite"/>
    </source>
</evidence>
<dbReference type="EMBL" id="JAHKKG010000012">
    <property type="protein sequence ID" value="MBU2668858.1"/>
    <property type="molecule type" value="Genomic_DNA"/>
</dbReference>
<organism evidence="4 5">
    <name type="scientific">Paractinoplanes bogorensis</name>
    <dbReference type="NCBI Taxonomy" id="1610840"/>
    <lineage>
        <taxon>Bacteria</taxon>
        <taxon>Bacillati</taxon>
        <taxon>Actinomycetota</taxon>
        <taxon>Actinomycetes</taxon>
        <taxon>Micromonosporales</taxon>
        <taxon>Micromonosporaceae</taxon>
        <taxon>Paractinoplanes</taxon>
    </lineage>
</organism>
<evidence type="ECO:0000313" key="4">
    <source>
        <dbReference type="EMBL" id="MBU2668858.1"/>
    </source>
</evidence>
<feature type="region of interest" description="Disordered" evidence="2">
    <location>
        <begin position="578"/>
        <end position="601"/>
    </location>
</feature>
<comment type="caution">
    <text evidence="4">The sequence shown here is derived from an EMBL/GenBank/DDBJ whole genome shotgun (WGS) entry which is preliminary data.</text>
</comment>
<dbReference type="InterPro" id="IPR005506">
    <property type="entry name" value="DUF312_ALF"/>
</dbReference>
<feature type="signal peptide" evidence="3">
    <location>
        <begin position="1"/>
        <end position="28"/>
    </location>
</feature>
<dbReference type="Proteomes" id="UP001519654">
    <property type="component" value="Unassembled WGS sequence"/>
</dbReference>
<accession>A0ABS5YZN8</accession>
<protein>
    <recommendedName>
        <fullName evidence="6">Methyl-accepting transducer domain-containing protein</fullName>
    </recommendedName>
</protein>
<proteinExistence type="predicted"/>